<feature type="transmembrane region" description="Helical" evidence="6">
    <location>
        <begin position="65"/>
        <end position="82"/>
    </location>
</feature>
<dbReference type="Pfam" id="PF01098">
    <property type="entry name" value="FTSW_RODA_SPOVE"/>
    <property type="match status" value="1"/>
</dbReference>
<dbReference type="STRING" id="341036.SAMN05660649_01445"/>
<feature type="transmembrane region" description="Helical" evidence="6">
    <location>
        <begin position="389"/>
        <end position="410"/>
    </location>
</feature>
<evidence type="ECO:0000256" key="2">
    <source>
        <dbReference type="ARBA" id="ARBA00022692"/>
    </source>
</evidence>
<reference evidence="8" key="1">
    <citation type="submission" date="2016-10" db="EMBL/GenBank/DDBJ databases">
        <authorList>
            <person name="Varghese N."/>
            <person name="Submissions S."/>
        </authorList>
    </citation>
    <scope>NUCLEOTIDE SEQUENCE [LARGE SCALE GENOMIC DNA]</scope>
    <source>
        <strain evidence="8">DSM 17038</strain>
    </source>
</reference>
<accession>A0A1I2R8J3</accession>
<dbReference type="GO" id="GO:0032153">
    <property type="term" value="C:cell division site"/>
    <property type="evidence" value="ECO:0007669"/>
    <property type="project" value="TreeGrafter"/>
</dbReference>
<proteinExistence type="predicted"/>
<evidence type="ECO:0000313" key="7">
    <source>
        <dbReference type="EMBL" id="SFG36848.1"/>
    </source>
</evidence>
<dbReference type="GO" id="GO:0015648">
    <property type="term" value="F:lipid-linked peptidoglycan transporter activity"/>
    <property type="evidence" value="ECO:0007669"/>
    <property type="project" value="TreeGrafter"/>
</dbReference>
<feature type="transmembrane region" description="Helical" evidence="6">
    <location>
        <begin position="94"/>
        <end position="114"/>
    </location>
</feature>
<dbReference type="AlphaFoldDB" id="A0A1I2R8J3"/>
<comment type="subcellular location">
    <subcellularLocation>
        <location evidence="1">Membrane</location>
        <topology evidence="1">Multi-pass membrane protein</topology>
    </subcellularLocation>
</comment>
<organism evidence="7 8">
    <name type="scientific">Desulfotruncus arcticus DSM 17038</name>
    <dbReference type="NCBI Taxonomy" id="1121424"/>
    <lineage>
        <taxon>Bacteria</taxon>
        <taxon>Bacillati</taxon>
        <taxon>Bacillota</taxon>
        <taxon>Clostridia</taxon>
        <taxon>Eubacteriales</taxon>
        <taxon>Desulfallaceae</taxon>
        <taxon>Desulfotruncus</taxon>
    </lineage>
</organism>
<keyword evidence="5 6" id="KW-0472">Membrane</keyword>
<keyword evidence="3" id="KW-0133">Cell shape</keyword>
<protein>
    <submittedName>
        <fullName evidence="7">Cell elongation-specific peptidoglycan biosynthesis regulator RodA</fullName>
    </submittedName>
</protein>
<dbReference type="EMBL" id="FOOX01000004">
    <property type="protein sequence ID" value="SFG36848.1"/>
    <property type="molecule type" value="Genomic_DNA"/>
</dbReference>
<gene>
    <name evidence="7" type="ORF">SAMN05660649_01445</name>
</gene>
<sequence length="419" mass="45669">MQGRGRERALLFIAFIYTFTGGVVLYLREPGQYGLLAIAAAVVTFAALMLLSIIWQKKGVGFDQYITPLVSFLTGTGMVFLIRLQPAYGYRQLVWLIVGIAALFLTTTLVYNYRLLADYKYVIAVTGILALLLPIFFGIELGGAKSWLNLGVFHLQPSEFVKLLLVLFLGSYLVENRVLLHSGGDKKYFLPGLRQWGPLLGMWLVSLLVLVFQRDLGTALIYFATFLAMLYAATSRLVYVLAGTVMFSVGGVAAYMAVGHVHTRVAIWLNPWDSAQGAGYQLIQSLYAINAGGIVGTGLDAGFPRFIPAVHTDFIFSAICEETGLLGGIGILLVFILLVYRGFKIALASRDDYSEILAAGFTALLGLQVFIIVAGVTKLLPMTGITLPFISYGGSSLVANFILAGMLLNISGESWQHEK</sequence>
<keyword evidence="8" id="KW-1185">Reference proteome</keyword>
<dbReference type="InterPro" id="IPR001182">
    <property type="entry name" value="FtsW/RodA"/>
</dbReference>
<keyword evidence="4 6" id="KW-1133">Transmembrane helix</keyword>
<dbReference type="Proteomes" id="UP000199337">
    <property type="component" value="Unassembled WGS sequence"/>
</dbReference>
<dbReference type="RefSeq" id="WP_174549935.1">
    <property type="nucleotide sequence ID" value="NZ_FOOX01000004.1"/>
</dbReference>
<feature type="transmembrane region" description="Helical" evidence="6">
    <location>
        <begin position="121"/>
        <end position="140"/>
    </location>
</feature>
<evidence type="ECO:0000256" key="3">
    <source>
        <dbReference type="ARBA" id="ARBA00022960"/>
    </source>
</evidence>
<dbReference type="GO" id="GO:0008360">
    <property type="term" value="P:regulation of cell shape"/>
    <property type="evidence" value="ECO:0007669"/>
    <property type="project" value="UniProtKB-KW"/>
</dbReference>
<dbReference type="PANTHER" id="PTHR30474:SF3">
    <property type="entry name" value="PEPTIDOGLYCAN GLYCOSYLTRANSFERASE RODA"/>
    <property type="match status" value="1"/>
</dbReference>
<feature type="transmembrane region" description="Helical" evidence="6">
    <location>
        <begin position="160"/>
        <end position="180"/>
    </location>
</feature>
<evidence type="ECO:0000256" key="4">
    <source>
        <dbReference type="ARBA" id="ARBA00022989"/>
    </source>
</evidence>
<keyword evidence="2 6" id="KW-0812">Transmembrane</keyword>
<evidence type="ECO:0000256" key="6">
    <source>
        <dbReference type="SAM" id="Phobius"/>
    </source>
</evidence>
<dbReference type="PANTHER" id="PTHR30474">
    <property type="entry name" value="CELL CYCLE PROTEIN"/>
    <property type="match status" value="1"/>
</dbReference>
<feature type="transmembrane region" description="Helical" evidence="6">
    <location>
        <begin position="238"/>
        <end position="258"/>
    </location>
</feature>
<dbReference type="GO" id="GO:0051301">
    <property type="term" value="P:cell division"/>
    <property type="evidence" value="ECO:0007669"/>
    <property type="project" value="InterPro"/>
</dbReference>
<feature type="transmembrane region" description="Helical" evidence="6">
    <location>
        <begin position="33"/>
        <end position="53"/>
    </location>
</feature>
<evidence type="ECO:0000313" key="8">
    <source>
        <dbReference type="Proteomes" id="UP000199337"/>
    </source>
</evidence>
<evidence type="ECO:0000256" key="1">
    <source>
        <dbReference type="ARBA" id="ARBA00004141"/>
    </source>
</evidence>
<evidence type="ECO:0000256" key="5">
    <source>
        <dbReference type="ARBA" id="ARBA00023136"/>
    </source>
</evidence>
<feature type="transmembrane region" description="Helical" evidence="6">
    <location>
        <begin position="355"/>
        <end position="377"/>
    </location>
</feature>
<feature type="transmembrane region" description="Helical" evidence="6">
    <location>
        <begin position="324"/>
        <end position="343"/>
    </location>
</feature>
<name>A0A1I2R8J3_9FIRM</name>
<feature type="transmembrane region" description="Helical" evidence="6">
    <location>
        <begin position="216"/>
        <end position="233"/>
    </location>
</feature>
<feature type="transmembrane region" description="Helical" evidence="6">
    <location>
        <begin position="192"/>
        <end position="210"/>
    </location>
</feature>
<feature type="transmembrane region" description="Helical" evidence="6">
    <location>
        <begin position="9"/>
        <end position="27"/>
    </location>
</feature>
<dbReference type="GO" id="GO:0005886">
    <property type="term" value="C:plasma membrane"/>
    <property type="evidence" value="ECO:0007669"/>
    <property type="project" value="TreeGrafter"/>
</dbReference>